<dbReference type="PATRIC" id="fig|1395516.4.peg.3285"/>
<dbReference type="InterPro" id="IPR056110">
    <property type="entry name" value="DUF7693"/>
</dbReference>
<accession>V8R7U1</accession>
<proteinExistence type="predicted"/>
<evidence type="ECO:0000313" key="3">
    <source>
        <dbReference type="Proteomes" id="UP000024771"/>
    </source>
</evidence>
<dbReference type="AlphaFoldDB" id="V8R7U1"/>
<comment type="caution">
    <text evidence="2">The sequence shown here is derived from an EMBL/GenBank/DDBJ whole genome shotgun (WGS) entry which is preliminary data.</text>
</comment>
<dbReference type="EMBL" id="AYMZ01000006">
    <property type="protein sequence ID" value="ETF07600.1"/>
    <property type="molecule type" value="Genomic_DNA"/>
</dbReference>
<gene>
    <name evidence="2" type="ORF">PMO01_16175</name>
</gene>
<name>V8R7U1_9PSED</name>
<dbReference type="Pfam" id="PF24745">
    <property type="entry name" value="DUF7693"/>
    <property type="match status" value="1"/>
</dbReference>
<feature type="domain" description="DUF7693" evidence="1">
    <location>
        <begin position="59"/>
        <end position="152"/>
    </location>
</feature>
<reference evidence="2 3" key="1">
    <citation type="journal article" date="2014" name="Genome Announc.">
        <title>Draft Genome Sequence of Pseudomonas moraviensis R28-S.</title>
        <authorList>
            <person name="Hunter S.S."/>
            <person name="Yano H."/>
            <person name="Loftie-Eaton W."/>
            <person name="Hughes J."/>
            <person name="De Gelder L."/>
            <person name="Stragier P."/>
            <person name="De Vos P."/>
            <person name="Settles M.L."/>
            <person name="Top E.M."/>
        </authorList>
    </citation>
    <scope>NUCLEOTIDE SEQUENCE [LARGE SCALE GENOMIC DNA]</scope>
    <source>
        <strain evidence="3">R28</strain>
    </source>
</reference>
<organism evidence="2 3">
    <name type="scientific">Pseudomonas moraviensis R28-S</name>
    <dbReference type="NCBI Taxonomy" id="1395516"/>
    <lineage>
        <taxon>Bacteria</taxon>
        <taxon>Pseudomonadati</taxon>
        <taxon>Pseudomonadota</taxon>
        <taxon>Gammaproteobacteria</taxon>
        <taxon>Pseudomonadales</taxon>
        <taxon>Pseudomonadaceae</taxon>
        <taxon>Pseudomonas</taxon>
    </lineage>
</organism>
<evidence type="ECO:0000259" key="1">
    <source>
        <dbReference type="Pfam" id="PF24745"/>
    </source>
</evidence>
<evidence type="ECO:0000313" key="2">
    <source>
        <dbReference type="EMBL" id="ETF07600.1"/>
    </source>
</evidence>
<dbReference type="HOGENOM" id="CLU_1585091_0_0_6"/>
<protein>
    <recommendedName>
        <fullName evidence="1">DUF7693 domain-containing protein</fullName>
    </recommendedName>
</protein>
<dbReference type="Proteomes" id="UP000024771">
    <property type="component" value="Chromosome"/>
</dbReference>
<sequence length="168" mass="18345">MAYLTERPLGTAAVFAKKEGGECYGIVQPRASETLTWGGAGLILAGLSIESSRSMSAFLSARDVCQRLREAALGVLGFEVCQVMSETGLIAVDIEGWHLRLDFAEGHLHHCEYARNCAGDEATLDTWQRYGTDPVSLLSTWELAQIERLLREADGVVAQGIISRTRDD</sequence>